<sequence length="153" mass="17959">MGLCGDLKFGRTVHSLIKALSRYSNNKIILISPDELKIPDYIKMEVLKNTSMEIHEVKSLEEVIDNLDILYMTRIQKERFDSEDEYLRLKDSYILTKEKLRNAKDDMLILHPLPRVNEIHPDVDLDKRATYFKQARYGMYVRMALISKLLGVI</sequence>
<evidence type="ECO:0000313" key="7">
    <source>
        <dbReference type="EMBL" id="MPN16518.1"/>
    </source>
</evidence>
<dbReference type="AlphaFoldDB" id="A0A645FQ09"/>
<comment type="caution">
    <text evidence="7">The sequence shown here is derived from an EMBL/GenBank/DDBJ whole genome shotgun (WGS) entry which is preliminary data.</text>
</comment>
<dbReference type="SUPFAM" id="SSF53671">
    <property type="entry name" value="Aspartate/ornithine carbamoyltransferase"/>
    <property type="match status" value="1"/>
</dbReference>
<dbReference type="GO" id="GO:0016597">
    <property type="term" value="F:amino acid binding"/>
    <property type="evidence" value="ECO:0007669"/>
    <property type="project" value="InterPro"/>
</dbReference>
<dbReference type="GO" id="GO:0044205">
    <property type="term" value="P:'de novo' UMP biosynthetic process"/>
    <property type="evidence" value="ECO:0007669"/>
    <property type="project" value="UniProtKB-UniPathway"/>
</dbReference>
<keyword evidence="4" id="KW-0665">Pyrimidine biosynthesis</keyword>
<comment type="pathway">
    <text evidence="1">Pyrimidine metabolism; UMP biosynthesis via de novo pathway; (S)-dihydroorotate from bicarbonate: step 2/3.</text>
</comment>
<comment type="catalytic activity">
    <reaction evidence="5">
        <text>carbamoyl phosphate + L-aspartate = N-carbamoyl-L-aspartate + phosphate + H(+)</text>
        <dbReference type="Rhea" id="RHEA:20013"/>
        <dbReference type="ChEBI" id="CHEBI:15378"/>
        <dbReference type="ChEBI" id="CHEBI:29991"/>
        <dbReference type="ChEBI" id="CHEBI:32814"/>
        <dbReference type="ChEBI" id="CHEBI:43474"/>
        <dbReference type="ChEBI" id="CHEBI:58228"/>
        <dbReference type="EC" id="2.1.3.2"/>
    </reaction>
</comment>
<dbReference type="InterPro" id="IPR006130">
    <property type="entry name" value="Asp/Orn_carbamoylTrfase"/>
</dbReference>
<proteinExistence type="predicted"/>
<evidence type="ECO:0000256" key="5">
    <source>
        <dbReference type="ARBA" id="ARBA00048859"/>
    </source>
</evidence>
<dbReference type="GO" id="GO:0006520">
    <property type="term" value="P:amino acid metabolic process"/>
    <property type="evidence" value="ECO:0007669"/>
    <property type="project" value="InterPro"/>
</dbReference>
<evidence type="ECO:0000256" key="4">
    <source>
        <dbReference type="ARBA" id="ARBA00022975"/>
    </source>
</evidence>
<dbReference type="GO" id="GO:0004070">
    <property type="term" value="F:aspartate carbamoyltransferase activity"/>
    <property type="evidence" value="ECO:0007669"/>
    <property type="project" value="UniProtKB-EC"/>
</dbReference>
<dbReference type="PANTHER" id="PTHR45753:SF6">
    <property type="entry name" value="ASPARTATE CARBAMOYLTRANSFERASE"/>
    <property type="match status" value="1"/>
</dbReference>
<evidence type="ECO:0000259" key="6">
    <source>
        <dbReference type="Pfam" id="PF00185"/>
    </source>
</evidence>
<dbReference type="EC" id="2.1.3.2" evidence="2"/>
<protein>
    <recommendedName>
        <fullName evidence="2">aspartate carbamoyltransferase</fullName>
        <ecNumber evidence="2">2.1.3.2</ecNumber>
    </recommendedName>
</protein>
<keyword evidence="3 7" id="KW-0808">Transferase</keyword>
<name>A0A645FQ09_9ZZZZ</name>
<dbReference type="EMBL" id="VSSQ01063488">
    <property type="protein sequence ID" value="MPN16518.1"/>
    <property type="molecule type" value="Genomic_DNA"/>
</dbReference>
<reference evidence="7" key="1">
    <citation type="submission" date="2019-08" db="EMBL/GenBank/DDBJ databases">
        <authorList>
            <person name="Kucharzyk K."/>
            <person name="Murdoch R.W."/>
            <person name="Higgins S."/>
            <person name="Loffler F."/>
        </authorList>
    </citation>
    <scope>NUCLEOTIDE SEQUENCE</scope>
</reference>
<feature type="domain" description="Aspartate/ornithine carbamoyltransferase Asp/Orn-binding" evidence="6">
    <location>
        <begin position="3"/>
        <end position="147"/>
    </location>
</feature>
<dbReference type="InterPro" id="IPR036901">
    <property type="entry name" value="Asp/Orn_carbamoylTrfase_sf"/>
</dbReference>
<dbReference type="UniPathway" id="UPA00070">
    <property type="reaction ID" value="UER00116"/>
</dbReference>
<dbReference type="FunFam" id="3.40.50.1370:FF:000002">
    <property type="entry name" value="Aspartate carbamoyltransferase 2"/>
    <property type="match status" value="1"/>
</dbReference>
<dbReference type="PRINTS" id="PR00100">
    <property type="entry name" value="AOTCASE"/>
</dbReference>
<accession>A0A645FQ09</accession>
<evidence type="ECO:0000256" key="1">
    <source>
        <dbReference type="ARBA" id="ARBA00004852"/>
    </source>
</evidence>
<dbReference type="PANTHER" id="PTHR45753">
    <property type="entry name" value="ORNITHINE CARBAMOYLTRANSFERASE, MITOCHONDRIAL"/>
    <property type="match status" value="1"/>
</dbReference>
<evidence type="ECO:0000256" key="3">
    <source>
        <dbReference type="ARBA" id="ARBA00022679"/>
    </source>
</evidence>
<dbReference type="InterPro" id="IPR006131">
    <property type="entry name" value="Asp_carbamoyltransf_Asp/Orn-bd"/>
</dbReference>
<dbReference type="Gene3D" id="3.40.50.1370">
    <property type="entry name" value="Aspartate/ornithine carbamoyltransferase"/>
    <property type="match status" value="1"/>
</dbReference>
<dbReference type="PRINTS" id="PR00101">
    <property type="entry name" value="ATCASE"/>
</dbReference>
<evidence type="ECO:0000256" key="2">
    <source>
        <dbReference type="ARBA" id="ARBA00013008"/>
    </source>
</evidence>
<dbReference type="Pfam" id="PF00185">
    <property type="entry name" value="OTCace"/>
    <property type="match status" value="1"/>
</dbReference>
<organism evidence="7">
    <name type="scientific">bioreactor metagenome</name>
    <dbReference type="NCBI Taxonomy" id="1076179"/>
    <lineage>
        <taxon>unclassified sequences</taxon>
        <taxon>metagenomes</taxon>
        <taxon>ecological metagenomes</taxon>
    </lineage>
</organism>
<gene>
    <name evidence="7" type="primary">pyrB_41</name>
    <name evidence="7" type="ORF">SDC9_163862</name>
</gene>